<evidence type="ECO:0000256" key="1">
    <source>
        <dbReference type="ARBA" id="ARBA00006865"/>
    </source>
</evidence>
<dbReference type="STRING" id="938405.SAMN02927895_03062"/>
<feature type="domain" description="GH16" evidence="2">
    <location>
        <begin position="5"/>
        <end position="198"/>
    </location>
</feature>
<dbReference type="PANTHER" id="PTHR10963">
    <property type="entry name" value="GLYCOSYL HYDROLASE-RELATED"/>
    <property type="match status" value="1"/>
</dbReference>
<proteinExistence type="inferred from homology"/>
<dbReference type="AlphaFoldDB" id="A0A1G6TAL6"/>
<dbReference type="OrthoDB" id="7253543at2"/>
<dbReference type="PANTHER" id="PTHR10963:SF55">
    <property type="entry name" value="GLYCOSIDE HYDROLASE FAMILY 16 PROTEIN"/>
    <property type="match status" value="1"/>
</dbReference>
<comment type="similarity">
    <text evidence="1">Belongs to the glycosyl hydrolase 16 family.</text>
</comment>
<reference evidence="3 4" key="1">
    <citation type="submission" date="2016-10" db="EMBL/GenBank/DDBJ databases">
        <authorList>
            <person name="de Groot N.N."/>
        </authorList>
    </citation>
    <scope>NUCLEOTIDE SEQUENCE [LARGE SCALE GENOMIC DNA]</scope>
    <source>
        <strain evidence="3 4">CPCC 100156</strain>
    </source>
</reference>
<dbReference type="InterPro" id="IPR013320">
    <property type="entry name" value="ConA-like_dom_sf"/>
</dbReference>
<dbReference type="PROSITE" id="PS51762">
    <property type="entry name" value="GH16_2"/>
    <property type="match status" value="1"/>
</dbReference>
<dbReference type="InterPro" id="IPR000757">
    <property type="entry name" value="Beta-glucanase-like"/>
</dbReference>
<dbReference type="Proteomes" id="UP000198925">
    <property type="component" value="Unassembled WGS sequence"/>
</dbReference>
<accession>A0A1G6TAL6</accession>
<sequence>MATMAIETDVPFHESFDNREGALKDNWGVDYSVPGQVTLTGNAGLMEPAEAITSGHGYGTYTVTAKLDGNWPGSAIILWPGDNNWPGQEINLAEIAPDGSGRQYGTLHWNNNGEDAIAVRYHEGVEGGVFHDYQLVWEPGQITWKVDGQVTAIATDHVPVDYDNGGMNNVIGLLNNSPATTLTVTEVDYVPLGWTDPSVVAPPAVPEPLPAPAPEPVPTPVVEVPVTEAPAPVAEAPVDWYALAAIATANYEATGYWFY</sequence>
<organism evidence="3 4">
    <name type="scientific">Belnapia rosea</name>
    <dbReference type="NCBI Taxonomy" id="938405"/>
    <lineage>
        <taxon>Bacteria</taxon>
        <taxon>Pseudomonadati</taxon>
        <taxon>Pseudomonadota</taxon>
        <taxon>Alphaproteobacteria</taxon>
        <taxon>Acetobacterales</taxon>
        <taxon>Roseomonadaceae</taxon>
        <taxon>Belnapia</taxon>
    </lineage>
</organism>
<name>A0A1G6TAL6_9PROT</name>
<dbReference type="EMBL" id="FMZX01000006">
    <property type="protein sequence ID" value="SDD25884.1"/>
    <property type="molecule type" value="Genomic_DNA"/>
</dbReference>
<gene>
    <name evidence="3" type="ORF">SAMN04487779_10066</name>
</gene>
<dbReference type="GO" id="GO:0004553">
    <property type="term" value="F:hydrolase activity, hydrolyzing O-glycosyl compounds"/>
    <property type="evidence" value="ECO:0007669"/>
    <property type="project" value="InterPro"/>
</dbReference>
<dbReference type="GO" id="GO:0005975">
    <property type="term" value="P:carbohydrate metabolic process"/>
    <property type="evidence" value="ECO:0007669"/>
    <property type="project" value="InterPro"/>
</dbReference>
<evidence type="ECO:0000313" key="4">
    <source>
        <dbReference type="Proteomes" id="UP000198925"/>
    </source>
</evidence>
<protein>
    <submittedName>
        <fullName evidence="3">Glycosyl hydrolases family 16</fullName>
    </submittedName>
</protein>
<keyword evidence="3" id="KW-0378">Hydrolase</keyword>
<evidence type="ECO:0000259" key="2">
    <source>
        <dbReference type="PROSITE" id="PS51762"/>
    </source>
</evidence>
<evidence type="ECO:0000313" key="3">
    <source>
        <dbReference type="EMBL" id="SDD25884.1"/>
    </source>
</evidence>
<dbReference type="InterPro" id="IPR050546">
    <property type="entry name" value="Glycosyl_Hydrlase_16"/>
</dbReference>
<dbReference type="Gene3D" id="2.60.120.200">
    <property type="match status" value="1"/>
</dbReference>
<dbReference type="SUPFAM" id="SSF49899">
    <property type="entry name" value="Concanavalin A-like lectins/glucanases"/>
    <property type="match status" value="1"/>
</dbReference>
<dbReference type="Pfam" id="PF00722">
    <property type="entry name" value="Glyco_hydro_16"/>
    <property type="match status" value="1"/>
</dbReference>
<keyword evidence="4" id="KW-1185">Reference proteome</keyword>